<dbReference type="InterPro" id="IPR029063">
    <property type="entry name" value="SAM-dependent_MTases_sf"/>
</dbReference>
<organism evidence="1">
    <name type="scientific">viral metagenome</name>
    <dbReference type="NCBI Taxonomy" id="1070528"/>
    <lineage>
        <taxon>unclassified sequences</taxon>
        <taxon>metagenomes</taxon>
        <taxon>organismal metagenomes</taxon>
    </lineage>
</organism>
<dbReference type="PROSITE" id="PS00092">
    <property type="entry name" value="N6_MTASE"/>
    <property type="match status" value="1"/>
</dbReference>
<dbReference type="AlphaFoldDB" id="A0A6C0IPS5"/>
<dbReference type="Gene3D" id="3.40.50.150">
    <property type="entry name" value="Vaccinia Virus protein VP39"/>
    <property type="match status" value="1"/>
</dbReference>
<evidence type="ECO:0000313" key="1">
    <source>
        <dbReference type="EMBL" id="QHT95208.1"/>
    </source>
</evidence>
<dbReference type="GO" id="GO:0008168">
    <property type="term" value="F:methyltransferase activity"/>
    <property type="evidence" value="ECO:0007669"/>
    <property type="project" value="InterPro"/>
</dbReference>
<evidence type="ECO:0008006" key="2">
    <source>
        <dbReference type="Google" id="ProtNLM"/>
    </source>
</evidence>
<dbReference type="GO" id="GO:0003676">
    <property type="term" value="F:nucleic acid binding"/>
    <property type="evidence" value="ECO:0007669"/>
    <property type="project" value="InterPro"/>
</dbReference>
<proteinExistence type="predicted"/>
<dbReference type="EMBL" id="MN740236">
    <property type="protein sequence ID" value="QHT95208.1"/>
    <property type="molecule type" value="Genomic_DNA"/>
</dbReference>
<dbReference type="SUPFAM" id="SSF53335">
    <property type="entry name" value="S-adenosyl-L-methionine-dependent methyltransferases"/>
    <property type="match status" value="1"/>
</dbReference>
<protein>
    <recommendedName>
        <fullName evidence="2">Methyltransferase</fullName>
    </recommendedName>
</protein>
<dbReference type="InterPro" id="IPR002052">
    <property type="entry name" value="DNA_methylase_N6_adenine_CS"/>
</dbReference>
<name>A0A6C0IPS5_9ZZZZ</name>
<reference evidence="1" key="1">
    <citation type="journal article" date="2020" name="Nature">
        <title>Giant virus diversity and host interactions through global metagenomics.</title>
        <authorList>
            <person name="Schulz F."/>
            <person name="Roux S."/>
            <person name="Paez-Espino D."/>
            <person name="Jungbluth S."/>
            <person name="Walsh D.A."/>
            <person name="Denef V.J."/>
            <person name="McMahon K.D."/>
            <person name="Konstantinidis K.T."/>
            <person name="Eloe-Fadrosh E.A."/>
            <person name="Kyrpides N.C."/>
            <person name="Woyke T."/>
        </authorList>
    </citation>
    <scope>NUCLEOTIDE SEQUENCE</scope>
    <source>
        <strain evidence="1">GVMAG-M-3300024261-37</strain>
    </source>
</reference>
<dbReference type="GO" id="GO:0032259">
    <property type="term" value="P:methylation"/>
    <property type="evidence" value="ECO:0007669"/>
    <property type="project" value="InterPro"/>
</dbReference>
<sequence>MKSNVAHKIKHRDKPKDVFITPEELSKTHIDMIDEAYRNLIWYDPFKNSGSYYNQYPCANENKKWSEILENKDFFDFNEEVDVIASNPPYSMIDKVLEKSVSLKPMIISYLLGINNLTAKRMEYMESQGYYITKLHMCKVFKWFGMSLVVVWEKGGESILSYDRKVWR</sequence>
<accession>A0A6C0IPS5</accession>